<evidence type="ECO:0000256" key="1">
    <source>
        <dbReference type="SAM" id="Phobius"/>
    </source>
</evidence>
<reference evidence="2 3" key="1">
    <citation type="journal article" date="2015" name="Genome Announc.">
        <title>Genomes of Geoalkalibacter ferrihydriticus Z-0531T and Geoalkalibacter subterraneus Red1T, Two Haloalkaliphilic Metal-Reducing Deltaproteobacteria.</title>
        <authorList>
            <person name="Badalamenti J.P."/>
            <person name="Krajmalnik-Brown R."/>
            <person name="Torres C.I."/>
            <person name="Bond D.R."/>
        </authorList>
    </citation>
    <scope>NUCLEOTIDE SEQUENCE [LARGE SCALE GENOMIC DNA]</scope>
    <source>
        <strain evidence="2 3">Red1</strain>
    </source>
</reference>
<dbReference type="KEGG" id="gsb:GSUB_02785"/>
<dbReference type="STRING" id="483547.GSUB_02785"/>
<keyword evidence="1" id="KW-1133">Transmembrane helix</keyword>
<organism evidence="2 3">
    <name type="scientific">Geoalkalibacter subterraneus</name>
    <dbReference type="NCBI Taxonomy" id="483547"/>
    <lineage>
        <taxon>Bacteria</taxon>
        <taxon>Pseudomonadati</taxon>
        <taxon>Thermodesulfobacteriota</taxon>
        <taxon>Desulfuromonadia</taxon>
        <taxon>Desulfuromonadales</taxon>
        <taxon>Geoalkalibacteraceae</taxon>
        <taxon>Geoalkalibacter</taxon>
    </lineage>
</organism>
<dbReference type="Proteomes" id="UP000035036">
    <property type="component" value="Chromosome"/>
</dbReference>
<evidence type="ECO:0000313" key="3">
    <source>
        <dbReference type="Proteomes" id="UP000035036"/>
    </source>
</evidence>
<keyword evidence="1" id="KW-0812">Transmembrane</keyword>
<protein>
    <submittedName>
        <fullName evidence="2">Uncharacterized protein</fullName>
    </submittedName>
</protein>
<proteinExistence type="predicted"/>
<gene>
    <name evidence="2" type="ORF">GSUB_02785</name>
</gene>
<dbReference type="RefSeq" id="WP_040199096.1">
    <property type="nucleotide sequence ID" value="NZ_CP010311.1"/>
</dbReference>
<dbReference type="OrthoDB" id="5405865at2"/>
<evidence type="ECO:0000313" key="2">
    <source>
        <dbReference type="EMBL" id="AJF05712.1"/>
    </source>
</evidence>
<feature type="transmembrane region" description="Helical" evidence="1">
    <location>
        <begin position="55"/>
        <end position="74"/>
    </location>
</feature>
<dbReference type="EMBL" id="CP010311">
    <property type="protein sequence ID" value="AJF05712.1"/>
    <property type="molecule type" value="Genomic_DNA"/>
</dbReference>
<keyword evidence="1" id="KW-0472">Membrane</keyword>
<sequence length="110" mass="12117">MDLSRIADFFRHLRTDEVVRTLQEANLGELITNPWFLAVCGVLALVALVMKWRTLLATLVGCVGFAWLLSYTMGRGTSLEEGTNDALLVFIGGGVVLVGIVIYLVFIRTD</sequence>
<dbReference type="AlphaFoldDB" id="A0A0B5FC10"/>
<name>A0A0B5FC10_9BACT</name>
<keyword evidence="3" id="KW-1185">Reference proteome</keyword>
<feature type="transmembrane region" description="Helical" evidence="1">
    <location>
        <begin position="30"/>
        <end position="48"/>
    </location>
</feature>
<dbReference type="HOGENOM" id="CLU_2167356_0_0_7"/>
<accession>A0A0B5FC10</accession>
<feature type="transmembrane region" description="Helical" evidence="1">
    <location>
        <begin position="86"/>
        <end position="106"/>
    </location>
</feature>